<dbReference type="RefSeq" id="WP_406699247.1">
    <property type="nucleotide sequence ID" value="NZ_CP155447.1"/>
</dbReference>
<feature type="compositionally biased region" description="Basic and acidic residues" evidence="1">
    <location>
        <begin position="13"/>
        <end position="24"/>
    </location>
</feature>
<evidence type="ECO:0000256" key="1">
    <source>
        <dbReference type="SAM" id="MobiDB-lite"/>
    </source>
</evidence>
<gene>
    <name evidence="2" type="ORF">V5E97_10255</name>
</gene>
<evidence type="ECO:0000313" key="2">
    <source>
        <dbReference type="EMBL" id="XBH06396.1"/>
    </source>
</evidence>
<name>A0AAU7CMD7_9BACT</name>
<reference evidence="2" key="1">
    <citation type="submission" date="2024-05" db="EMBL/GenBank/DDBJ databases">
        <title>Planctomycetes of the genus Singulisphaera possess chitinolytic capabilities.</title>
        <authorList>
            <person name="Ivanova A."/>
        </authorList>
    </citation>
    <scope>NUCLEOTIDE SEQUENCE</scope>
    <source>
        <strain evidence="2">Ch08T</strain>
    </source>
</reference>
<protein>
    <submittedName>
        <fullName evidence="2">Uncharacterized protein</fullName>
    </submittedName>
</protein>
<dbReference type="EMBL" id="CP155447">
    <property type="protein sequence ID" value="XBH06396.1"/>
    <property type="molecule type" value="Genomic_DNA"/>
</dbReference>
<accession>A0AAU7CMD7</accession>
<proteinExistence type="predicted"/>
<dbReference type="AlphaFoldDB" id="A0AAU7CMD7"/>
<feature type="region of interest" description="Disordered" evidence="1">
    <location>
        <begin position="1"/>
        <end position="31"/>
    </location>
</feature>
<sequence>MVNPFPGGRPVKRTHEPAEDRLLDRQPPPGLLRSRGGVPLFCMPASWIVSREDASLGLIAAPLASGLPLFQTTSIGTIPTCHA</sequence>
<organism evidence="2">
    <name type="scientific">Singulisphaera sp. Ch08</name>
    <dbReference type="NCBI Taxonomy" id="3120278"/>
    <lineage>
        <taxon>Bacteria</taxon>
        <taxon>Pseudomonadati</taxon>
        <taxon>Planctomycetota</taxon>
        <taxon>Planctomycetia</taxon>
        <taxon>Isosphaerales</taxon>
        <taxon>Isosphaeraceae</taxon>
        <taxon>Singulisphaera</taxon>
    </lineage>
</organism>